<proteinExistence type="inferred from homology"/>
<evidence type="ECO:0000313" key="13">
    <source>
        <dbReference type="Proteomes" id="UP001149165"/>
    </source>
</evidence>
<dbReference type="PROSITE" id="PS50920">
    <property type="entry name" value="SOLCAR"/>
    <property type="match status" value="3"/>
</dbReference>
<keyword evidence="4 9" id="KW-0812">Transmembrane</keyword>
<evidence type="ECO:0000256" key="2">
    <source>
        <dbReference type="ARBA" id="ARBA00006375"/>
    </source>
</evidence>
<evidence type="ECO:0000256" key="9">
    <source>
        <dbReference type="PROSITE-ProRule" id="PRU00282"/>
    </source>
</evidence>
<comment type="similarity">
    <text evidence="2 10">Belongs to the mitochondrial carrier (TC 2.A.29) family.</text>
</comment>
<dbReference type="InterPro" id="IPR018108">
    <property type="entry name" value="MCP_transmembrane"/>
</dbReference>
<gene>
    <name evidence="12" type="ORF">N7456_010266</name>
</gene>
<feature type="repeat" description="Solcar" evidence="9">
    <location>
        <begin position="224"/>
        <end position="313"/>
    </location>
</feature>
<evidence type="ECO:0000256" key="10">
    <source>
        <dbReference type="RuleBase" id="RU000488"/>
    </source>
</evidence>
<dbReference type="OrthoDB" id="250329at2759"/>
<reference evidence="12" key="2">
    <citation type="journal article" date="2023" name="IMA Fungus">
        <title>Comparative genomic study of the Penicillium genus elucidates a diverse pangenome and 15 lateral gene transfer events.</title>
        <authorList>
            <person name="Petersen C."/>
            <person name="Sorensen T."/>
            <person name="Nielsen M.R."/>
            <person name="Sondergaard T.E."/>
            <person name="Sorensen J.L."/>
            <person name="Fitzpatrick D.A."/>
            <person name="Frisvad J.C."/>
            <person name="Nielsen K.L."/>
        </authorList>
    </citation>
    <scope>NUCLEOTIDE SEQUENCE</scope>
    <source>
        <strain evidence="12">IBT 30069</strain>
    </source>
</reference>
<comment type="subcellular location">
    <subcellularLocation>
        <location evidence="1">Membrane</location>
        <topology evidence="1">Multi-pass membrane protein</topology>
    </subcellularLocation>
</comment>
<accession>A0A9W9F6E6</accession>
<dbReference type="AlphaFoldDB" id="A0A9W9F6E6"/>
<name>A0A9W9F6E6_9EURO</name>
<keyword evidence="3 10" id="KW-0813">Transport</keyword>
<dbReference type="PANTHER" id="PTHR45667">
    <property type="entry name" value="S-ADENOSYLMETHIONINE MITOCHONDRIAL CARRIER PROTEIN"/>
    <property type="match status" value="1"/>
</dbReference>
<evidence type="ECO:0000256" key="1">
    <source>
        <dbReference type="ARBA" id="ARBA00004141"/>
    </source>
</evidence>
<dbReference type="EMBL" id="JAPQKH010000006">
    <property type="protein sequence ID" value="KAJ5094405.1"/>
    <property type="molecule type" value="Genomic_DNA"/>
</dbReference>
<feature type="transmembrane region" description="Helical" evidence="11">
    <location>
        <begin position="97"/>
        <end position="117"/>
    </location>
</feature>
<sequence>MPTTALSIFVASTVASLSLDCLLHPLDTIKTRIQSREYNLPSRGTKLNARALKGLYQGLGPVLVTSFPGAAVFFFAYEGTQSKIASTANNELSPSTVVLTDISASCIAEVAACFIYAPTEMLKQNAQVAMPASNTISSSMTLSHQKPEALPRETLMRSFKNMGEARTLWRGYWALLAHNLPWTLIQMPLYEALRRYIFCSKPQIKNHSSENEDSSYYKKHDSLDLVINSGLSAAVAGGVTGVLTAPMDILKTRVNLDVSDKKSSGTKRVMKAAQDIIKTEGLRGLYRGCAINSFMAVVGSGLYFALYEGGKQWLGE</sequence>
<keyword evidence="7 11" id="KW-1133">Transmembrane helix</keyword>
<keyword evidence="8 9" id="KW-0472">Membrane</keyword>
<feature type="transmembrane region" description="Helical" evidence="11">
    <location>
        <begin position="285"/>
        <end position="306"/>
    </location>
</feature>
<reference evidence="12" key="1">
    <citation type="submission" date="2022-11" db="EMBL/GenBank/DDBJ databases">
        <authorList>
            <person name="Petersen C."/>
        </authorList>
    </citation>
    <scope>NUCLEOTIDE SEQUENCE</scope>
    <source>
        <strain evidence="12">IBT 30069</strain>
    </source>
</reference>
<keyword evidence="6" id="KW-0496">Mitochondrion</keyword>
<dbReference type="InterPro" id="IPR023395">
    <property type="entry name" value="MCP_dom_sf"/>
</dbReference>
<feature type="transmembrane region" description="Helical" evidence="11">
    <location>
        <begin position="6"/>
        <end position="26"/>
    </location>
</feature>
<comment type="caution">
    <text evidence="12">The sequence shown here is derived from an EMBL/GenBank/DDBJ whole genome shotgun (WGS) entry which is preliminary data.</text>
</comment>
<organism evidence="12 13">
    <name type="scientific">Penicillium angulare</name>
    <dbReference type="NCBI Taxonomy" id="116970"/>
    <lineage>
        <taxon>Eukaryota</taxon>
        <taxon>Fungi</taxon>
        <taxon>Dikarya</taxon>
        <taxon>Ascomycota</taxon>
        <taxon>Pezizomycotina</taxon>
        <taxon>Eurotiomycetes</taxon>
        <taxon>Eurotiomycetidae</taxon>
        <taxon>Eurotiales</taxon>
        <taxon>Aspergillaceae</taxon>
        <taxon>Penicillium</taxon>
    </lineage>
</organism>
<evidence type="ECO:0000256" key="7">
    <source>
        <dbReference type="ARBA" id="ARBA00022989"/>
    </source>
</evidence>
<dbReference type="SUPFAM" id="SSF103506">
    <property type="entry name" value="Mitochondrial carrier"/>
    <property type="match status" value="1"/>
</dbReference>
<evidence type="ECO:0000256" key="4">
    <source>
        <dbReference type="ARBA" id="ARBA00022692"/>
    </source>
</evidence>
<evidence type="ECO:0000256" key="8">
    <source>
        <dbReference type="ARBA" id="ARBA00023136"/>
    </source>
</evidence>
<keyword evidence="6" id="KW-0999">Mitochondrion inner membrane</keyword>
<dbReference type="Proteomes" id="UP001149165">
    <property type="component" value="Unassembled WGS sequence"/>
</dbReference>
<dbReference type="GO" id="GO:0016020">
    <property type="term" value="C:membrane"/>
    <property type="evidence" value="ECO:0007669"/>
    <property type="project" value="UniProtKB-SubCell"/>
</dbReference>
<evidence type="ECO:0000256" key="5">
    <source>
        <dbReference type="ARBA" id="ARBA00022737"/>
    </source>
</evidence>
<keyword evidence="13" id="KW-1185">Reference proteome</keyword>
<dbReference type="Pfam" id="PF00153">
    <property type="entry name" value="Mito_carr"/>
    <property type="match status" value="3"/>
</dbReference>
<evidence type="ECO:0000256" key="3">
    <source>
        <dbReference type="ARBA" id="ARBA00022448"/>
    </source>
</evidence>
<keyword evidence="5" id="KW-0677">Repeat</keyword>
<dbReference type="Gene3D" id="1.50.40.10">
    <property type="entry name" value="Mitochondrial carrier domain"/>
    <property type="match status" value="2"/>
</dbReference>
<evidence type="ECO:0000256" key="6">
    <source>
        <dbReference type="ARBA" id="ARBA00022792"/>
    </source>
</evidence>
<evidence type="ECO:0000313" key="12">
    <source>
        <dbReference type="EMBL" id="KAJ5094405.1"/>
    </source>
</evidence>
<protein>
    <submittedName>
        <fullName evidence="12">Mitochondrial carrier domain-containing protein</fullName>
    </submittedName>
</protein>
<feature type="transmembrane region" description="Helical" evidence="11">
    <location>
        <begin position="55"/>
        <end position="77"/>
    </location>
</feature>
<evidence type="ECO:0000256" key="11">
    <source>
        <dbReference type="SAM" id="Phobius"/>
    </source>
</evidence>
<feature type="repeat" description="Solcar" evidence="9">
    <location>
        <begin position="3"/>
        <end position="83"/>
    </location>
</feature>
<feature type="repeat" description="Solcar" evidence="9">
    <location>
        <begin position="96"/>
        <end position="196"/>
    </location>
</feature>